<dbReference type="EMBL" id="CP147248">
    <property type="protein sequence ID" value="WYJ87651.1"/>
    <property type="molecule type" value="Genomic_DNA"/>
</dbReference>
<sequence>MNIFEVSESQITCNIMLEEKISSATNTIRRISFEI</sequence>
<protein>
    <recommendedName>
        <fullName evidence="3">Transposase</fullName>
    </recommendedName>
</protein>
<keyword evidence="2" id="KW-1185">Reference proteome</keyword>
<organism evidence="1 2">
    <name type="scientific">Candidatus Enterococcus lemimoniae</name>
    <dbReference type="NCBI Taxonomy" id="1834167"/>
    <lineage>
        <taxon>Bacteria</taxon>
        <taxon>Bacillati</taxon>
        <taxon>Bacillota</taxon>
        <taxon>Bacilli</taxon>
        <taxon>Lactobacillales</taxon>
        <taxon>Enterococcaceae</taxon>
        <taxon>Enterococcus</taxon>
    </lineage>
</organism>
<name>A0ABZ2T8E3_9ENTE</name>
<proteinExistence type="predicted"/>
<reference evidence="2" key="1">
    <citation type="submission" date="2017-05" db="EMBL/GenBank/DDBJ databases">
        <title>The Genome Sequence of EEnterococcus faecalis 9F2_4866.</title>
        <authorList>
            <consortium name="The Broad Institute Genomics Platform"/>
            <consortium name="The Broad Institute Genomic Center for Infectious Diseases"/>
            <person name="Earl A."/>
            <person name="Manson A."/>
            <person name="Schwartman J."/>
            <person name="Gilmore M."/>
            <person name="Abouelleil A."/>
            <person name="Cao P."/>
            <person name="Chapman S."/>
            <person name="Cusick C."/>
            <person name="Shea T."/>
            <person name="Young S."/>
            <person name="Neafsey D."/>
            <person name="Nusbaum C."/>
            <person name="Birren B."/>
        </authorList>
    </citation>
    <scope>NUCLEOTIDE SEQUENCE [LARGE SCALE GENOMIC DNA]</scope>
    <source>
        <strain evidence="2">12C11_DIV0727</strain>
    </source>
</reference>
<evidence type="ECO:0008006" key="3">
    <source>
        <dbReference type="Google" id="ProtNLM"/>
    </source>
</evidence>
<dbReference type="Proteomes" id="UP000195080">
    <property type="component" value="Chromosome"/>
</dbReference>
<gene>
    <name evidence="1" type="ORF">A5866_002775</name>
</gene>
<evidence type="ECO:0000313" key="1">
    <source>
        <dbReference type="EMBL" id="WYJ87651.1"/>
    </source>
</evidence>
<accession>A0ABZ2T8E3</accession>
<evidence type="ECO:0000313" key="2">
    <source>
        <dbReference type="Proteomes" id="UP000195080"/>
    </source>
</evidence>